<sequence length="354" mass="39792">MSGFITRKNIWPLSAQLVPAITADHESPDARGSVLARRALSVHQDRRLVDTREIDATGNPHLFKQTTSKPDNYLDDSPVHAIPYVEAYFDKFHPSWPFLHRATFDPAYEPPILLQSVLMIGLWVAGGRKLQHAAIELHEKLTTTIHSQRHKWGIPATNHETKPSWPIATYQGILLQIIFALLRDGQSPLLTRKLPEVPAALLTSLVHTCLHQGLFSYPSIIAQFKPGDEPDVFIWLGIEEVKRFALALYKISKIYYTLGDKIHDHGLEAHQLREKQPNNCSSNAPNRVLSLTDLQFGVPDSDSLWNATSNLAATLAARGVEVNSATYNDKNMEANWISNIAQPLQRIDVALFWL</sequence>
<dbReference type="InParanoid" id="E4UNB2"/>
<dbReference type="STRING" id="535722.E4UNB2"/>
<evidence type="ECO:0000259" key="7">
    <source>
        <dbReference type="Pfam" id="PF04082"/>
    </source>
</evidence>
<keyword evidence="3" id="KW-0677">Repeat</keyword>
<evidence type="ECO:0000313" key="8">
    <source>
        <dbReference type="EMBL" id="EFQ99573.1"/>
    </source>
</evidence>
<organism evidence="9">
    <name type="scientific">Arthroderma gypseum (strain ATCC MYA-4604 / CBS 118893)</name>
    <name type="common">Microsporum gypseum</name>
    <dbReference type="NCBI Taxonomy" id="535722"/>
    <lineage>
        <taxon>Eukaryota</taxon>
        <taxon>Fungi</taxon>
        <taxon>Dikarya</taxon>
        <taxon>Ascomycota</taxon>
        <taxon>Pezizomycotina</taxon>
        <taxon>Eurotiomycetes</taxon>
        <taxon>Eurotiomycetidae</taxon>
        <taxon>Onygenales</taxon>
        <taxon>Arthrodermataceae</taxon>
        <taxon>Nannizzia</taxon>
    </lineage>
</organism>
<dbReference type="EMBL" id="DS989823">
    <property type="protein sequence ID" value="EFQ99573.1"/>
    <property type="molecule type" value="Genomic_DNA"/>
</dbReference>
<keyword evidence="6" id="KW-0539">Nucleus</keyword>
<dbReference type="VEuPathDB" id="FungiDB:MGYG_02585"/>
<dbReference type="AlphaFoldDB" id="E4UNB2"/>
<comment type="subcellular location">
    <subcellularLocation>
        <location evidence="1">Nucleus</location>
    </subcellularLocation>
</comment>
<evidence type="ECO:0000256" key="5">
    <source>
        <dbReference type="ARBA" id="ARBA00022833"/>
    </source>
</evidence>
<dbReference type="PANTHER" id="PTHR40626">
    <property type="entry name" value="MIP31509P"/>
    <property type="match status" value="1"/>
</dbReference>
<dbReference type="GO" id="GO:0000785">
    <property type="term" value="C:chromatin"/>
    <property type="evidence" value="ECO:0007669"/>
    <property type="project" value="TreeGrafter"/>
</dbReference>
<keyword evidence="9" id="KW-1185">Reference proteome</keyword>
<dbReference type="OMA" id="MEANWIS"/>
<dbReference type="CDD" id="cd12148">
    <property type="entry name" value="fungal_TF_MHR"/>
    <property type="match status" value="1"/>
</dbReference>
<evidence type="ECO:0000256" key="4">
    <source>
        <dbReference type="ARBA" id="ARBA00022771"/>
    </source>
</evidence>
<feature type="domain" description="Xylanolytic transcriptional activator regulatory" evidence="7">
    <location>
        <begin position="86"/>
        <end position="184"/>
    </location>
</feature>
<dbReference type="GeneID" id="10030361"/>
<reference evidence="9" key="1">
    <citation type="journal article" date="2012" name="MBio">
        <title>Comparative genome analysis of Trichophyton rubrum and related dermatophytes reveals candidate genes involved in infection.</title>
        <authorList>
            <person name="Martinez D.A."/>
            <person name="Oliver B.G."/>
            <person name="Graeser Y."/>
            <person name="Goldberg J.M."/>
            <person name="Li W."/>
            <person name="Martinez-Rossi N.M."/>
            <person name="Monod M."/>
            <person name="Shelest E."/>
            <person name="Barton R.C."/>
            <person name="Birch E."/>
            <person name="Brakhage A.A."/>
            <person name="Chen Z."/>
            <person name="Gurr S.J."/>
            <person name="Heiman D."/>
            <person name="Heitman J."/>
            <person name="Kosti I."/>
            <person name="Rossi A."/>
            <person name="Saif S."/>
            <person name="Samalova M."/>
            <person name="Saunders C.W."/>
            <person name="Shea T."/>
            <person name="Summerbell R.C."/>
            <person name="Xu J."/>
            <person name="Young S."/>
            <person name="Zeng Q."/>
            <person name="Birren B.W."/>
            <person name="Cuomo C.A."/>
            <person name="White T.C."/>
        </authorList>
    </citation>
    <scope>NUCLEOTIDE SEQUENCE [LARGE SCALE GENOMIC DNA]</scope>
    <source>
        <strain evidence="9">ATCC MYA-4604 / CBS 118893</strain>
    </source>
</reference>
<dbReference type="GO" id="GO:0006351">
    <property type="term" value="P:DNA-templated transcription"/>
    <property type="evidence" value="ECO:0007669"/>
    <property type="project" value="InterPro"/>
</dbReference>
<accession>E4UNB2</accession>
<dbReference type="InterPro" id="IPR051059">
    <property type="entry name" value="VerF-like"/>
</dbReference>
<keyword evidence="2" id="KW-0479">Metal-binding</keyword>
<evidence type="ECO:0000256" key="2">
    <source>
        <dbReference type="ARBA" id="ARBA00022723"/>
    </source>
</evidence>
<dbReference type="GO" id="GO:0000978">
    <property type="term" value="F:RNA polymerase II cis-regulatory region sequence-specific DNA binding"/>
    <property type="evidence" value="ECO:0007669"/>
    <property type="project" value="InterPro"/>
</dbReference>
<gene>
    <name evidence="8" type="ORF">MGYG_02585</name>
</gene>
<dbReference type="GO" id="GO:0005634">
    <property type="term" value="C:nucleus"/>
    <property type="evidence" value="ECO:0007669"/>
    <property type="project" value="UniProtKB-SubCell"/>
</dbReference>
<dbReference type="Pfam" id="PF04082">
    <property type="entry name" value="Fungal_trans"/>
    <property type="match status" value="1"/>
</dbReference>
<keyword evidence="4" id="KW-0863">Zinc-finger</keyword>
<keyword evidence="5" id="KW-0862">Zinc</keyword>
<evidence type="ECO:0000313" key="9">
    <source>
        <dbReference type="Proteomes" id="UP000002669"/>
    </source>
</evidence>
<dbReference type="PANTHER" id="PTHR40626:SF36">
    <property type="entry name" value="TRANSCRIPTION FACTOR WITH C2H2 AND ZN(2)-CYS(6) DNA BINDING DOMAIN (EUROFUNG)"/>
    <property type="match status" value="1"/>
</dbReference>
<dbReference type="GO" id="GO:0000981">
    <property type="term" value="F:DNA-binding transcription factor activity, RNA polymerase II-specific"/>
    <property type="evidence" value="ECO:0007669"/>
    <property type="project" value="InterPro"/>
</dbReference>
<dbReference type="eggNOG" id="ENOG502T2DI">
    <property type="taxonomic scope" value="Eukaryota"/>
</dbReference>
<name>E4UNB2_ARTGP</name>
<protein>
    <recommendedName>
        <fullName evidence="7">Xylanolytic transcriptional activator regulatory domain-containing protein</fullName>
    </recommendedName>
</protein>
<proteinExistence type="predicted"/>
<dbReference type="Proteomes" id="UP000002669">
    <property type="component" value="Unassembled WGS sequence"/>
</dbReference>
<dbReference type="RefSeq" id="XP_003175056.1">
    <property type="nucleotide sequence ID" value="XM_003175008.1"/>
</dbReference>
<dbReference type="HOGENOM" id="CLU_790116_0_0_1"/>
<evidence type="ECO:0000256" key="6">
    <source>
        <dbReference type="ARBA" id="ARBA00023242"/>
    </source>
</evidence>
<evidence type="ECO:0000256" key="1">
    <source>
        <dbReference type="ARBA" id="ARBA00004123"/>
    </source>
</evidence>
<dbReference type="GO" id="GO:0008270">
    <property type="term" value="F:zinc ion binding"/>
    <property type="evidence" value="ECO:0007669"/>
    <property type="project" value="UniProtKB-KW"/>
</dbReference>
<dbReference type="OrthoDB" id="10261408at2759"/>
<dbReference type="InterPro" id="IPR007219">
    <property type="entry name" value="XnlR_reg_dom"/>
</dbReference>
<evidence type="ECO:0000256" key="3">
    <source>
        <dbReference type="ARBA" id="ARBA00022737"/>
    </source>
</evidence>